<evidence type="ECO:0000259" key="5">
    <source>
        <dbReference type="Pfam" id="PF03115"/>
    </source>
</evidence>
<proteinExistence type="predicted"/>
<dbReference type="InterPro" id="IPR004337">
    <property type="entry name" value="Astro_capsid_N"/>
</dbReference>
<evidence type="ECO:0000256" key="4">
    <source>
        <dbReference type="SAM" id="MobiDB-lite"/>
    </source>
</evidence>
<dbReference type="EMBL" id="MG693175">
    <property type="protein sequence ID" value="AWV67083.1"/>
    <property type="molecule type" value="Genomic_RNA"/>
</dbReference>
<dbReference type="InterPro" id="IPR029053">
    <property type="entry name" value="Viral_coat"/>
</dbReference>
<name>A0A2Z4EVR2_9VIRU</name>
<accession>A0A2Z4EVR2</accession>
<keyword evidence="3" id="KW-0946">Virion</keyword>
<protein>
    <submittedName>
        <fullName evidence="6">Structural polyprotein</fullName>
    </submittedName>
</protein>
<feature type="region of interest" description="Disordered" evidence="4">
    <location>
        <begin position="1"/>
        <end position="44"/>
    </location>
</feature>
<dbReference type="Pfam" id="PF03115">
    <property type="entry name" value="Astro_capsid_N"/>
    <property type="match status" value="1"/>
</dbReference>
<evidence type="ECO:0000256" key="2">
    <source>
        <dbReference type="ARBA" id="ARBA00022561"/>
    </source>
</evidence>
<comment type="subcellular location">
    <subcellularLocation>
        <location evidence="1">Virion</location>
    </subcellularLocation>
</comment>
<dbReference type="GO" id="GO:0019028">
    <property type="term" value="C:viral capsid"/>
    <property type="evidence" value="ECO:0007669"/>
    <property type="project" value="UniProtKB-KW"/>
</dbReference>
<sequence length="626" mass="66895">MKTGRMPRGAQPKGKTTQARKASKPNTQPQKPSTKTKSKDAVQDARIRKLEQQSKGPEVKETWSTTVNLGTVSGTESDGFTRVAHVFLHPALLRDVDASDATNPTAIRASQYAMYRVSSVELALHSLVGSSGVAGSISVAALQLDPSTGAAVSFDAVAARQHVTTSIGRNGRFRPRLPQGQDSWFFTDTKSHTGAESLGQALEVFLLGATNNIYTNQSYTGALWRLTLRVSYQFSNYKPDLQLAALAAGQETHDLKVATTDEGNVIISTEQPLLGARFHTSNPGIADVVFSLVDVAGGLASQIPIIGPLLDTGLGFLKPLFGRARDGAHQYLLCSSFDEAKVGDPITLPDKIDQTVTGEFRMQQLTPANLGATASTPIQPSPSPGEVSLPVRTLSMAKFPTGNFAVTIPSWTKTVTRVANSAGNFSITLTTPVVGSTTAIPSGDAANHTTGKKWPLWGYSNQSIWKWELCKDGRTSGANACIIHIDANQEGSLGLLGTADALANNPGVLPDVSSQPTSLEFGWSTIASTEGLSAHVLPGDRVIPVHFNNWFHPDGATRRQATYGWMFQRASNKSVFVIGAYHLPSGVDTPGNGVAHFYTLMDTRGYTTYGTRNSDQVAAWLSSQEL</sequence>
<organism evidence="6">
    <name type="scientific">Bat bastrovirus</name>
    <dbReference type="NCBI Taxonomy" id="2169486"/>
    <lineage>
        <taxon>Viruses</taxon>
        <taxon>Riboviria</taxon>
        <taxon>Orthornavirae</taxon>
        <taxon>Pisuviricota</taxon>
        <taxon>Stelpaviricetes</taxon>
        <taxon>Stellavirales</taxon>
        <taxon>Astroviridae</taxon>
    </lineage>
</organism>
<reference evidence="6" key="1">
    <citation type="journal article" date="2018" name="Virus Evol.">
        <title>Cameroonian fruit bats harbor divergent viruses, including rotavirus H, bastroviruses, and picobirnaviruses using an alternative genetic code.</title>
        <authorList>
            <person name="Yinda C.K."/>
            <person name="Ghogomu S.M."/>
            <person name="Conceicao-Neto N."/>
            <person name="Beller L."/>
            <person name="Deboutte W."/>
            <person name="Vanhulle E."/>
            <person name="Maes P."/>
            <person name="Van Ranst M."/>
            <person name="Matthijnssens J."/>
        </authorList>
    </citation>
    <scope>NUCLEOTIDE SEQUENCE</scope>
    <source>
        <strain evidence="6">CMR/Bat/P24</strain>
    </source>
</reference>
<dbReference type="Gene3D" id="2.60.120.20">
    <property type="match status" value="1"/>
</dbReference>
<feature type="compositionally biased region" description="Polar residues" evidence="4">
    <location>
        <begin position="14"/>
        <end position="35"/>
    </location>
</feature>
<evidence type="ECO:0000256" key="3">
    <source>
        <dbReference type="ARBA" id="ARBA00022844"/>
    </source>
</evidence>
<evidence type="ECO:0000256" key="1">
    <source>
        <dbReference type="ARBA" id="ARBA00004328"/>
    </source>
</evidence>
<evidence type="ECO:0000313" key="6">
    <source>
        <dbReference type="EMBL" id="AWV67083.1"/>
    </source>
</evidence>
<keyword evidence="2" id="KW-0167">Capsid protein</keyword>
<feature type="domain" description="Astrovirus capsid protein inner core" evidence="5">
    <location>
        <begin position="9"/>
        <end position="237"/>
    </location>
</feature>